<dbReference type="FunFam" id="3.30.70.660:FF:000002">
    <property type="entry name" value="tRNA pseudouridine synthase"/>
    <property type="match status" value="1"/>
</dbReference>
<dbReference type="Proteomes" id="UP000469559">
    <property type="component" value="Unassembled WGS sequence"/>
</dbReference>
<gene>
    <name evidence="18" type="primary">pus1</name>
    <name evidence="18" type="ORF">LARI1_G004378</name>
</gene>
<evidence type="ECO:0000313" key="19">
    <source>
        <dbReference type="Proteomes" id="UP000469559"/>
    </source>
</evidence>
<dbReference type="PANTHER" id="PTHR11142">
    <property type="entry name" value="PSEUDOURIDYLATE SYNTHASE"/>
    <property type="match status" value="1"/>
</dbReference>
<dbReference type="Gene3D" id="3.30.70.580">
    <property type="entry name" value="Pseudouridine synthase I, catalytic domain, N-terminal subdomain"/>
    <property type="match status" value="1"/>
</dbReference>
<dbReference type="CDD" id="cd02568">
    <property type="entry name" value="PseudoU_synth_PUS1_PUS2"/>
    <property type="match status" value="1"/>
</dbReference>
<evidence type="ECO:0000256" key="12">
    <source>
        <dbReference type="ARBA" id="ARBA00079072"/>
    </source>
</evidence>
<dbReference type="InterPro" id="IPR020094">
    <property type="entry name" value="TruA/RsuA/RluB/E/F_N"/>
</dbReference>
<accession>A0A8T9BBG4</accession>
<comment type="catalytic activity">
    <reaction evidence="1">
        <text>a uridine in mRNA = a pseudouridine in mRNA</text>
        <dbReference type="Rhea" id="RHEA:56644"/>
        <dbReference type="Rhea" id="RHEA-COMP:14658"/>
        <dbReference type="Rhea" id="RHEA-COMP:14659"/>
        <dbReference type="ChEBI" id="CHEBI:65314"/>
        <dbReference type="ChEBI" id="CHEBI:65315"/>
    </reaction>
</comment>
<feature type="compositionally biased region" description="Basic and acidic residues" evidence="16">
    <location>
        <begin position="317"/>
        <end position="327"/>
    </location>
</feature>
<dbReference type="SUPFAM" id="SSF55120">
    <property type="entry name" value="Pseudouridine synthase"/>
    <property type="match status" value="1"/>
</dbReference>
<feature type="binding site" evidence="15">
    <location>
        <position position="243"/>
    </location>
    <ligand>
        <name>substrate</name>
    </ligand>
</feature>
<evidence type="ECO:0000256" key="2">
    <source>
        <dbReference type="ARBA" id="ARBA00001832"/>
    </source>
</evidence>
<evidence type="ECO:0000256" key="8">
    <source>
        <dbReference type="ARBA" id="ARBA00023242"/>
    </source>
</evidence>
<dbReference type="GO" id="GO:1990481">
    <property type="term" value="P:mRNA pseudouridine synthesis"/>
    <property type="evidence" value="ECO:0007669"/>
    <property type="project" value="TreeGrafter"/>
</dbReference>
<feature type="compositionally biased region" description="Basic and acidic residues" evidence="16">
    <location>
        <begin position="344"/>
        <end position="374"/>
    </location>
</feature>
<feature type="compositionally biased region" description="Low complexity" evidence="16">
    <location>
        <begin position="419"/>
        <end position="436"/>
    </location>
</feature>
<name>A0A8T9BBG4_9HELO</name>
<feature type="compositionally biased region" description="Basic and acidic residues" evidence="16">
    <location>
        <begin position="78"/>
        <end position="105"/>
    </location>
</feature>
<comment type="catalytic activity">
    <reaction evidence="2">
        <text>uridine in snRNA = pseudouridine in snRNA</text>
        <dbReference type="Rhea" id="RHEA:51124"/>
        <dbReference type="Rhea" id="RHEA-COMP:12891"/>
        <dbReference type="Rhea" id="RHEA-COMP:12892"/>
        <dbReference type="ChEBI" id="CHEBI:65314"/>
        <dbReference type="ChEBI" id="CHEBI:65315"/>
    </reaction>
</comment>
<comment type="function">
    <text evidence="10">Formation of pseudouridine at positions 27 and 28 in the anticodon stem and loop of transfer RNAs; at positions 34 and 36 of intron-containing precursor tRNA(Ile) and at position 35 in the intron-containing tRNA(Tyr). Catalyzes pseudouridylation at position 44 in U2 snRNA. Also catalyzes pseudouridylation of mRNAs.</text>
</comment>
<dbReference type="InterPro" id="IPR001406">
    <property type="entry name" value="PsdUridine_synth_TruA"/>
</dbReference>
<comment type="caution">
    <text evidence="18">The sequence shown here is derived from an EMBL/GenBank/DDBJ whole genome shotgun (WGS) entry which is preliminary data.</text>
</comment>
<dbReference type="GO" id="GO:0031119">
    <property type="term" value="P:tRNA pseudouridine synthesis"/>
    <property type="evidence" value="ECO:0007669"/>
    <property type="project" value="InterPro"/>
</dbReference>
<dbReference type="GO" id="GO:0003723">
    <property type="term" value="F:RNA binding"/>
    <property type="evidence" value="ECO:0007669"/>
    <property type="project" value="InterPro"/>
</dbReference>
<evidence type="ECO:0000256" key="16">
    <source>
        <dbReference type="SAM" id="MobiDB-lite"/>
    </source>
</evidence>
<evidence type="ECO:0000313" key="18">
    <source>
        <dbReference type="EMBL" id="TVY17374.1"/>
    </source>
</evidence>
<comment type="subcellular location">
    <subcellularLocation>
        <location evidence="3">Nucleus</location>
    </subcellularLocation>
</comment>
<evidence type="ECO:0000256" key="11">
    <source>
        <dbReference type="ARBA" id="ARBA00073968"/>
    </source>
</evidence>
<feature type="compositionally biased region" description="Basic and acidic residues" evidence="16">
    <location>
        <begin position="115"/>
        <end position="124"/>
    </location>
</feature>
<keyword evidence="7" id="KW-0413">Isomerase</keyword>
<dbReference type="GO" id="GO:0006397">
    <property type="term" value="P:mRNA processing"/>
    <property type="evidence" value="ECO:0007669"/>
    <property type="project" value="UniProtKB-KW"/>
</dbReference>
<feature type="compositionally biased region" description="Basic and acidic residues" evidence="16">
    <location>
        <begin position="40"/>
        <end position="65"/>
    </location>
</feature>
<evidence type="ECO:0000256" key="9">
    <source>
        <dbReference type="ARBA" id="ARBA00036943"/>
    </source>
</evidence>
<dbReference type="FunFam" id="3.30.70.580:FF:000002">
    <property type="entry name" value="tRNA pseudouridine synthase"/>
    <property type="match status" value="1"/>
</dbReference>
<keyword evidence="8" id="KW-0539">Nucleus</keyword>
<comment type="catalytic activity">
    <reaction evidence="9">
        <text>a uridine in tRNA = a pseudouridine in tRNA</text>
        <dbReference type="Rhea" id="RHEA:54572"/>
        <dbReference type="Rhea" id="RHEA-COMP:13339"/>
        <dbReference type="Rhea" id="RHEA-COMP:13934"/>
        <dbReference type="ChEBI" id="CHEBI:65314"/>
        <dbReference type="ChEBI" id="CHEBI:65315"/>
    </reaction>
</comment>
<organism evidence="18 19">
    <name type="scientific">Lachnellula arida</name>
    <dbReference type="NCBI Taxonomy" id="1316785"/>
    <lineage>
        <taxon>Eukaryota</taxon>
        <taxon>Fungi</taxon>
        <taxon>Dikarya</taxon>
        <taxon>Ascomycota</taxon>
        <taxon>Pezizomycotina</taxon>
        <taxon>Leotiomycetes</taxon>
        <taxon>Helotiales</taxon>
        <taxon>Lachnaceae</taxon>
        <taxon>Lachnellula</taxon>
    </lineage>
</organism>
<dbReference type="GO" id="GO:0005634">
    <property type="term" value="C:nucleus"/>
    <property type="evidence" value="ECO:0007669"/>
    <property type="project" value="UniProtKB-SubCell"/>
</dbReference>
<evidence type="ECO:0000256" key="15">
    <source>
        <dbReference type="PIRSR" id="PIRSR641708-2"/>
    </source>
</evidence>
<evidence type="ECO:0000256" key="14">
    <source>
        <dbReference type="PIRSR" id="PIRSR641708-1"/>
    </source>
</evidence>
<evidence type="ECO:0000259" key="17">
    <source>
        <dbReference type="Pfam" id="PF01416"/>
    </source>
</evidence>
<evidence type="ECO:0000256" key="10">
    <source>
        <dbReference type="ARBA" id="ARBA00053072"/>
    </source>
</evidence>
<dbReference type="Gene3D" id="3.30.70.660">
    <property type="entry name" value="Pseudouridine synthase I, catalytic domain, C-terminal subdomain"/>
    <property type="match status" value="1"/>
</dbReference>
<dbReference type="NCBIfam" id="TIGR00071">
    <property type="entry name" value="hisT_truA"/>
    <property type="match status" value="1"/>
</dbReference>
<dbReference type="InterPro" id="IPR020103">
    <property type="entry name" value="PsdUridine_synth_cat_dom_sf"/>
</dbReference>
<evidence type="ECO:0000256" key="5">
    <source>
        <dbReference type="ARBA" id="ARBA00022664"/>
    </source>
</evidence>
<evidence type="ECO:0000256" key="3">
    <source>
        <dbReference type="ARBA" id="ARBA00004123"/>
    </source>
</evidence>
<dbReference type="EMBL" id="QGMF01000261">
    <property type="protein sequence ID" value="TVY17374.1"/>
    <property type="molecule type" value="Genomic_DNA"/>
</dbReference>
<protein>
    <recommendedName>
        <fullName evidence="11">tRNA pseudouridine synthase 1</fullName>
    </recommendedName>
    <alternativeName>
        <fullName evidence="12">tRNA pseudouridylate synthase 1</fullName>
    </alternativeName>
    <alternativeName>
        <fullName evidence="13">tRNA-uridine isomerase 1</fullName>
    </alternativeName>
</protein>
<feature type="region of interest" description="Disordered" evidence="16">
    <location>
        <begin position="1"/>
        <end position="125"/>
    </location>
</feature>
<reference evidence="18 19" key="1">
    <citation type="submission" date="2018-05" db="EMBL/GenBank/DDBJ databases">
        <title>Whole genome sequencing for identification of molecular markers to develop diagnostic detection tools for the regulated plant pathogen Lachnellula willkommii.</title>
        <authorList>
            <person name="Giroux E."/>
            <person name="Bilodeau G."/>
        </authorList>
    </citation>
    <scope>NUCLEOTIDE SEQUENCE [LARGE SCALE GENOMIC DNA]</scope>
    <source>
        <strain evidence="18 19">CBS 203.66</strain>
    </source>
</reference>
<feature type="active site" description="Nucleophile" evidence="14">
    <location>
        <position position="187"/>
    </location>
</feature>
<comment type="similarity">
    <text evidence="4">Belongs to the tRNA pseudouridine synthase TruA family.</text>
</comment>
<dbReference type="InterPro" id="IPR020095">
    <property type="entry name" value="PsdUridine_synth_TruA_C"/>
</dbReference>
<proteinExistence type="inferred from homology"/>
<feature type="compositionally biased region" description="Basic and acidic residues" evidence="16">
    <location>
        <begin position="385"/>
        <end position="400"/>
    </location>
</feature>
<evidence type="ECO:0000256" key="13">
    <source>
        <dbReference type="ARBA" id="ARBA00080858"/>
    </source>
</evidence>
<dbReference type="OrthoDB" id="10256309at2759"/>
<dbReference type="Pfam" id="PF01416">
    <property type="entry name" value="PseudoU_synth_1"/>
    <property type="match status" value="1"/>
</dbReference>
<evidence type="ECO:0000256" key="6">
    <source>
        <dbReference type="ARBA" id="ARBA00022694"/>
    </source>
</evidence>
<keyword evidence="19" id="KW-1185">Reference proteome</keyword>
<feature type="domain" description="Pseudouridine synthase I TruA alpha/beta" evidence="17">
    <location>
        <begin position="474"/>
        <end position="581"/>
    </location>
</feature>
<feature type="region of interest" description="Disordered" evidence="16">
    <location>
        <begin position="317"/>
        <end position="442"/>
    </location>
</feature>
<dbReference type="InterPro" id="IPR020097">
    <property type="entry name" value="PsdUridine_synth_TruA_a/b_dom"/>
</dbReference>
<dbReference type="AlphaFoldDB" id="A0A8T9BBG4"/>
<dbReference type="GO" id="GO:0031120">
    <property type="term" value="P:snRNA pseudouridine synthesis"/>
    <property type="evidence" value="ECO:0007669"/>
    <property type="project" value="UniProtKB-ARBA"/>
</dbReference>
<evidence type="ECO:0000256" key="7">
    <source>
        <dbReference type="ARBA" id="ARBA00023235"/>
    </source>
</evidence>
<keyword evidence="5" id="KW-0507">mRNA processing</keyword>
<evidence type="ECO:0000256" key="1">
    <source>
        <dbReference type="ARBA" id="ARBA00001166"/>
    </source>
</evidence>
<feature type="compositionally biased region" description="Low complexity" evidence="16">
    <location>
        <begin position="401"/>
        <end position="410"/>
    </location>
</feature>
<evidence type="ECO:0000256" key="4">
    <source>
        <dbReference type="ARBA" id="ARBA00009375"/>
    </source>
</evidence>
<keyword evidence="6" id="KW-0819">tRNA processing</keyword>
<dbReference type="InterPro" id="IPR041708">
    <property type="entry name" value="PUS1/PUS2-like"/>
</dbReference>
<dbReference type="GO" id="GO:0009982">
    <property type="term" value="F:pseudouridine synthase activity"/>
    <property type="evidence" value="ECO:0007669"/>
    <property type="project" value="InterPro"/>
</dbReference>
<dbReference type="PANTHER" id="PTHR11142:SF4">
    <property type="entry name" value="PSEUDOURIDYLATE SYNTHASE 1 HOMOLOG"/>
    <property type="match status" value="1"/>
</dbReference>
<sequence length="681" mass="75608">MADNPSSAASGKPEGSNEAHGNKRARSPGSDGRNYSAKRGRGDRGRGDRGRGRGDRGRGRGRGRDGGFGANKSGGRSKKGEMGRGEWKRQRNDENQEGKRQRTGEAGDYASTQFSKEEIEADGRKPKRKVAVLIGYAGSGYKGMQINTQEKTIEGDIFKAFVAAGAISKANADDPKKSSLVRCARTDKGVHAAGNVISLKLIVEDPEIVQKINDNLPPQIRIWGMERTNASFSCYQTCDSRWYEYLIPTFSFVPPHPKSYMGKKLVEHAEKEGVLEEWKARQADVADFWEKADEEFIKPILDELDPELREAVMAEVHATEDLPEGSKKKSKAAKAKGATAAAKEQGETTKTEPENHPDALEEDPKPQDESKPEENGTSGEAKYTPSDDQKVEMDPEKEETTIPTIGEETPSAPAPDGNATPEPEASETTTTEPGPSKSILTPHEAAVKRIKAAYILAKKAYRISAPRKTRVQAALSTYIGTRNFHNYTIQKLFSDPSAKRVIRSFTVGADPVYINSTEWLSLKVHGQSFMMHQIRKMVAMATLVVRCGTDLSVMRDSFGHVPISIPKAPGLGLLLERPVFDSYNEQAVSKFEREKIDFDKWKGAMEEFKQREIYDRIFREEERDHQFHAFFHHIDSFRTDFFLWVTAGGLASAKQSKARNEFLDLDEDASDNEVDADGREG</sequence>